<dbReference type="PANTHER" id="PTHR43201">
    <property type="entry name" value="ACYL-COA SYNTHETASE"/>
    <property type="match status" value="1"/>
</dbReference>
<reference evidence="4" key="1">
    <citation type="submission" date="2022-03" db="EMBL/GenBank/DDBJ databases">
        <title>Description of Abyssus ytuae gen. nov., sp. nov., a novel member of the family Flavobacteriaceae isolated from the sediment of Mariana Trench.</title>
        <authorList>
            <person name="Zhang J."/>
            <person name="Xu X."/>
        </authorList>
    </citation>
    <scope>NUCLEOTIDE SEQUENCE</scope>
    <source>
        <strain evidence="4">MT3330</strain>
    </source>
</reference>
<keyword evidence="5" id="KW-1185">Reference proteome</keyword>
<dbReference type="InterPro" id="IPR045851">
    <property type="entry name" value="AMP-bd_C_sf"/>
</dbReference>
<dbReference type="Gene3D" id="3.30.300.30">
    <property type="match status" value="1"/>
</dbReference>
<dbReference type="EMBL" id="CP094358">
    <property type="protein sequence ID" value="UOB17316.1"/>
    <property type="molecule type" value="Genomic_DNA"/>
</dbReference>
<sequence length="359" mass="40488">MSTPTFDKVHLKFKLNGLHYDREELKEVAFSFVKEGEPYEQSMGDYLMDWLNNKDHLFVKTSGSTGTPKLIRINKQHMVNSAIASGDFFGITMGDTALHCLPADFIAGKMMLVRAMVLGLEIDLVRPSLNPLQGIKKDYDFSAMIPLQLKNSLNNINHIKKLIVGGAYVPGNLVEKIQNIPTEVYETYGMTETVTHIAAKKLNNFNSEEEKNNIHFKLLPNIKISKDDRDCMVIDAPDISEERIVTNDIVKIISGEEFDWIGRHDNVINSGGVKLIPESIEAKISGAIPNRFYVTGKDDENLGKKLVLVVEGGNNNKEDIINKVKSVPALDRYEIPKEFIFVDNFKETENGKIIRELIY</sequence>
<evidence type="ECO:0000259" key="3">
    <source>
        <dbReference type="Pfam" id="PF00501"/>
    </source>
</evidence>
<evidence type="ECO:0000313" key="5">
    <source>
        <dbReference type="Proteomes" id="UP000831290"/>
    </source>
</evidence>
<name>A0A9E7A0B5_9FLAO</name>
<dbReference type="RefSeq" id="WP_255842691.1">
    <property type="nucleotide sequence ID" value="NZ_CP094358.1"/>
</dbReference>
<dbReference type="GO" id="GO:0006631">
    <property type="term" value="P:fatty acid metabolic process"/>
    <property type="evidence" value="ECO:0007669"/>
    <property type="project" value="TreeGrafter"/>
</dbReference>
<protein>
    <submittedName>
        <fullName evidence="4">AMP-binding protein</fullName>
    </submittedName>
</protein>
<evidence type="ECO:0000256" key="2">
    <source>
        <dbReference type="ARBA" id="ARBA00022598"/>
    </source>
</evidence>
<dbReference type="Pfam" id="PF00501">
    <property type="entry name" value="AMP-binding"/>
    <property type="match status" value="1"/>
</dbReference>
<keyword evidence="2" id="KW-0436">Ligase</keyword>
<evidence type="ECO:0000256" key="1">
    <source>
        <dbReference type="ARBA" id="ARBA00006432"/>
    </source>
</evidence>
<dbReference type="AlphaFoldDB" id="A0A9E7A0B5"/>
<dbReference type="Proteomes" id="UP000831290">
    <property type="component" value="Chromosome"/>
</dbReference>
<accession>A0A9E7A0B5</accession>
<dbReference type="GO" id="GO:0031956">
    <property type="term" value="F:medium-chain fatty acid-CoA ligase activity"/>
    <property type="evidence" value="ECO:0007669"/>
    <property type="project" value="TreeGrafter"/>
</dbReference>
<dbReference type="Gene3D" id="3.40.50.12780">
    <property type="entry name" value="N-terminal domain of ligase-like"/>
    <property type="match status" value="1"/>
</dbReference>
<comment type="similarity">
    <text evidence="1">Belongs to the ATP-dependent AMP-binding enzyme family.</text>
</comment>
<dbReference type="KEGG" id="fbm:MQE35_16465"/>
<dbReference type="PANTHER" id="PTHR43201:SF5">
    <property type="entry name" value="MEDIUM-CHAIN ACYL-COA LIGASE ACSF2, MITOCHONDRIAL"/>
    <property type="match status" value="1"/>
</dbReference>
<dbReference type="SUPFAM" id="SSF56801">
    <property type="entry name" value="Acetyl-CoA synthetase-like"/>
    <property type="match status" value="1"/>
</dbReference>
<organism evidence="4 5">
    <name type="scientific">Abyssalbus ytuae</name>
    <dbReference type="NCBI Taxonomy" id="2926907"/>
    <lineage>
        <taxon>Bacteria</taxon>
        <taxon>Pseudomonadati</taxon>
        <taxon>Bacteroidota</taxon>
        <taxon>Flavobacteriia</taxon>
        <taxon>Flavobacteriales</taxon>
        <taxon>Flavobacteriaceae</taxon>
        <taxon>Abyssalbus</taxon>
    </lineage>
</organism>
<proteinExistence type="inferred from homology"/>
<gene>
    <name evidence="4" type="ORF">MQE35_16465</name>
</gene>
<dbReference type="InterPro" id="IPR042099">
    <property type="entry name" value="ANL_N_sf"/>
</dbReference>
<dbReference type="InterPro" id="IPR000873">
    <property type="entry name" value="AMP-dep_synth/lig_dom"/>
</dbReference>
<evidence type="ECO:0000313" key="4">
    <source>
        <dbReference type="EMBL" id="UOB17316.1"/>
    </source>
</evidence>
<feature type="domain" description="AMP-dependent synthetase/ligase" evidence="3">
    <location>
        <begin position="61"/>
        <end position="209"/>
    </location>
</feature>